<dbReference type="Gene3D" id="1.10.3730.20">
    <property type="match status" value="1"/>
</dbReference>
<dbReference type="PANTHER" id="PTHR22911:SF135">
    <property type="entry name" value="BLR4310 PROTEIN"/>
    <property type="match status" value="1"/>
</dbReference>
<dbReference type="Proteomes" id="UP000483078">
    <property type="component" value="Unassembled WGS sequence"/>
</dbReference>
<evidence type="ECO:0000256" key="1">
    <source>
        <dbReference type="SAM" id="Phobius"/>
    </source>
</evidence>
<dbReference type="PANTHER" id="PTHR22911">
    <property type="entry name" value="ACYL-MALONYL CONDENSING ENZYME-RELATED"/>
    <property type="match status" value="1"/>
</dbReference>
<reference evidence="3 4" key="1">
    <citation type="submission" date="2019-06" db="EMBL/GenBank/DDBJ databases">
        <title>Enrichment of Autotrophic Halophilic Microorganisms from Red Sea Brine Pool Using Microbial Electrosynthesis System.</title>
        <authorList>
            <person name="Alqahtani M.F."/>
            <person name="Bajracharya S."/>
            <person name="Katuri K.P."/>
            <person name="Ali M."/>
            <person name="Saikaly P.E."/>
        </authorList>
    </citation>
    <scope>NUCLEOTIDE SEQUENCE [LARGE SCALE GENOMIC DNA]</scope>
    <source>
        <strain evidence="3">MES6</strain>
    </source>
</reference>
<feature type="domain" description="EamA" evidence="2">
    <location>
        <begin position="5"/>
        <end position="137"/>
    </location>
</feature>
<keyword evidence="1" id="KW-1133">Transmembrane helix</keyword>
<accession>A0A7C9LKN8</accession>
<organism evidence="3 4">
    <name type="scientific">Sediminimonas qiaohouensis</name>
    <dbReference type="NCBI Taxonomy" id="552061"/>
    <lineage>
        <taxon>Bacteria</taxon>
        <taxon>Pseudomonadati</taxon>
        <taxon>Pseudomonadota</taxon>
        <taxon>Alphaproteobacteria</taxon>
        <taxon>Rhodobacterales</taxon>
        <taxon>Roseobacteraceae</taxon>
        <taxon>Sediminimonas</taxon>
    </lineage>
</organism>
<dbReference type="GO" id="GO:0016020">
    <property type="term" value="C:membrane"/>
    <property type="evidence" value="ECO:0007669"/>
    <property type="project" value="InterPro"/>
</dbReference>
<dbReference type="Pfam" id="PF00892">
    <property type="entry name" value="EamA"/>
    <property type="match status" value="2"/>
</dbReference>
<feature type="transmembrane region" description="Helical" evidence="1">
    <location>
        <begin position="74"/>
        <end position="91"/>
    </location>
</feature>
<comment type="caution">
    <text evidence="3">The sequence shown here is derived from an EMBL/GenBank/DDBJ whole genome shotgun (WGS) entry which is preliminary data.</text>
</comment>
<sequence>MENIRGAVLMVAAMAGFALEDTFIKTLAQDLPVGQILILLGIGGALVFAVLALLRHDRLLSRDLLDRWVILRNTGELIGTVGFVTAISLTPLSSASAILQALPLAVTLGAALFMHEQVGWRRWSAILVGFSGVLLIIRPGLEGFDAASLFAVQGVVGLAIRDLATRAVPRAISSMQLSTYAFATVVPAGAILLAIDPTNASMPRAEHWAALAAAMAFGVAAYYAIVAAMRMGDISVIAPFRYSRLIFAMLIGVIHFGERPDALTLTGAALIVGSGLYTIEREARLRRQTRRAARAR</sequence>
<proteinExistence type="predicted"/>
<name>A0A7C9LKN8_9RHOB</name>
<evidence type="ECO:0000313" key="4">
    <source>
        <dbReference type="Proteomes" id="UP000483078"/>
    </source>
</evidence>
<dbReference type="SUPFAM" id="SSF103481">
    <property type="entry name" value="Multidrug resistance efflux transporter EmrE"/>
    <property type="match status" value="2"/>
</dbReference>
<feature type="transmembrane region" description="Helical" evidence="1">
    <location>
        <begin position="238"/>
        <end position="256"/>
    </location>
</feature>
<feature type="transmembrane region" description="Helical" evidence="1">
    <location>
        <begin position="34"/>
        <end position="54"/>
    </location>
</feature>
<dbReference type="InterPro" id="IPR000620">
    <property type="entry name" value="EamA_dom"/>
</dbReference>
<keyword evidence="1" id="KW-0812">Transmembrane</keyword>
<feature type="transmembrane region" description="Helical" evidence="1">
    <location>
        <begin position="262"/>
        <end position="279"/>
    </location>
</feature>
<keyword evidence="1" id="KW-0472">Membrane</keyword>
<dbReference type="InterPro" id="IPR037185">
    <property type="entry name" value="EmrE-like"/>
</dbReference>
<dbReference type="AlphaFoldDB" id="A0A7C9LKN8"/>
<feature type="transmembrane region" description="Helical" evidence="1">
    <location>
        <begin position="123"/>
        <end position="141"/>
    </location>
</feature>
<feature type="transmembrane region" description="Helical" evidence="1">
    <location>
        <begin position="177"/>
        <end position="195"/>
    </location>
</feature>
<feature type="transmembrane region" description="Helical" evidence="1">
    <location>
        <begin position="207"/>
        <end position="226"/>
    </location>
</feature>
<dbReference type="EMBL" id="VENJ01000006">
    <property type="protein sequence ID" value="MTJ04139.1"/>
    <property type="molecule type" value="Genomic_DNA"/>
</dbReference>
<gene>
    <name evidence="3" type="ORF">FH759_05510</name>
</gene>
<evidence type="ECO:0000313" key="3">
    <source>
        <dbReference type="EMBL" id="MTJ04139.1"/>
    </source>
</evidence>
<protein>
    <submittedName>
        <fullName evidence="3">DMT family transporter</fullName>
    </submittedName>
</protein>
<feature type="domain" description="EamA" evidence="2">
    <location>
        <begin position="149"/>
        <end position="274"/>
    </location>
</feature>
<evidence type="ECO:0000259" key="2">
    <source>
        <dbReference type="Pfam" id="PF00892"/>
    </source>
</evidence>
<dbReference type="RefSeq" id="WP_273248728.1">
    <property type="nucleotide sequence ID" value="NZ_VENJ01000006.1"/>
</dbReference>